<dbReference type="InterPro" id="IPR029058">
    <property type="entry name" value="AB_hydrolase_fold"/>
</dbReference>
<evidence type="ECO:0000259" key="3">
    <source>
        <dbReference type="Pfam" id="PF00135"/>
    </source>
</evidence>
<protein>
    <recommendedName>
        <fullName evidence="3">Carboxylesterase type B domain-containing protein</fullName>
    </recommendedName>
</protein>
<dbReference type="AlphaFoldDB" id="A0A1L9S557"/>
<dbReference type="Proteomes" id="UP000184188">
    <property type="component" value="Unassembled WGS sequence"/>
</dbReference>
<dbReference type="InterPro" id="IPR002018">
    <property type="entry name" value="CarbesteraseB"/>
</dbReference>
<keyword evidence="5" id="KW-1185">Reference proteome</keyword>
<evidence type="ECO:0000256" key="1">
    <source>
        <dbReference type="ARBA" id="ARBA00005964"/>
    </source>
</evidence>
<accession>A0A1L9S557</accession>
<organism evidence="4 5">
    <name type="scientific">Penicilliopsis zonata CBS 506.65</name>
    <dbReference type="NCBI Taxonomy" id="1073090"/>
    <lineage>
        <taxon>Eukaryota</taxon>
        <taxon>Fungi</taxon>
        <taxon>Dikarya</taxon>
        <taxon>Ascomycota</taxon>
        <taxon>Pezizomycotina</taxon>
        <taxon>Eurotiomycetes</taxon>
        <taxon>Eurotiomycetidae</taxon>
        <taxon>Eurotiales</taxon>
        <taxon>Aspergillaceae</taxon>
        <taxon>Penicilliopsis</taxon>
    </lineage>
</organism>
<dbReference type="EMBL" id="KV878362">
    <property type="protein sequence ID" value="OJJ42290.1"/>
    <property type="molecule type" value="Genomic_DNA"/>
</dbReference>
<dbReference type="GeneID" id="34612670"/>
<dbReference type="VEuPathDB" id="FungiDB:ASPZODRAFT_155393"/>
<evidence type="ECO:0000313" key="4">
    <source>
        <dbReference type="EMBL" id="OJJ42290.1"/>
    </source>
</evidence>
<dbReference type="PANTHER" id="PTHR43142">
    <property type="entry name" value="CARBOXYLIC ESTER HYDROLASE"/>
    <property type="match status" value="1"/>
</dbReference>
<feature type="domain" description="Carboxylesterase type B" evidence="3">
    <location>
        <begin position="36"/>
        <end position="206"/>
    </location>
</feature>
<feature type="domain" description="Carboxylesterase type B" evidence="3">
    <location>
        <begin position="225"/>
        <end position="473"/>
    </location>
</feature>
<dbReference type="Gene3D" id="3.40.50.1820">
    <property type="entry name" value="alpha/beta hydrolase"/>
    <property type="match status" value="1"/>
</dbReference>
<evidence type="ECO:0000256" key="2">
    <source>
        <dbReference type="ARBA" id="ARBA00022801"/>
    </source>
</evidence>
<dbReference type="PANTHER" id="PTHR43142:SF1">
    <property type="entry name" value="CARBOXYLIC ESTER HYDROLASE"/>
    <property type="match status" value="1"/>
</dbReference>
<dbReference type="GO" id="GO:0016787">
    <property type="term" value="F:hydrolase activity"/>
    <property type="evidence" value="ECO:0007669"/>
    <property type="project" value="UniProtKB-KW"/>
</dbReference>
<comment type="similarity">
    <text evidence="1">Belongs to the type-B carboxylesterase/lipase family.</text>
</comment>
<dbReference type="OrthoDB" id="408631at2759"/>
<gene>
    <name evidence="4" type="ORF">ASPZODRAFT_155393</name>
</gene>
<dbReference type="Pfam" id="PF00135">
    <property type="entry name" value="COesterase"/>
    <property type="match status" value="2"/>
</dbReference>
<evidence type="ECO:0000313" key="5">
    <source>
        <dbReference type="Proteomes" id="UP000184188"/>
    </source>
</evidence>
<keyword evidence="2" id="KW-0378">Hydrolase</keyword>
<dbReference type="RefSeq" id="XP_022576800.1">
    <property type="nucleotide sequence ID" value="XM_022726206.1"/>
</dbReference>
<proteinExistence type="inferred from homology"/>
<dbReference type="STRING" id="1073090.A0A1L9S557"/>
<dbReference type="SUPFAM" id="SSF53474">
    <property type="entry name" value="alpha/beta-Hydrolases"/>
    <property type="match status" value="1"/>
</dbReference>
<name>A0A1L9S557_9EURO</name>
<sequence>MYSISDSKYLMSIIDSLMKNSSVHDITYIGSILNDAEHFQNIFYAEKPIGPLRFTPSVPLIPPKGSVIDARTAGACCVMNISEDCLSLRVARSRGVNRNQKVPVVVYLHGGGYCNFPCGLIFNEKNRRPCSASDVLYNPDGLVREAIGVGKAVIYVGVNYRLGFFGFATSKAMVEKKQTNAGLRDQRAALEWVRDNIQDFRGDSNRASDIGLHLTSFNGTQGVPFQQAINPTLVAKNTEVIAQKVNCILPGEDAQSLATLKCLQETSSDILTNLSVTASRSARPPFSEGFFYPTIDGRPSELVRAGKFVHNMPIIASWVTNDGAWYASPSTATDADVLASLELWVPHLSGATRKALLDLYPIMDFVHMVDHSGEGGLISPQYYRAAQMSRDIWFTCPVLDFTWQYSHNNNNNRRAKVWLYEHNATRYSPVFQAMGVSMWRVSHLSDIPYILNNQNLGAGADNSLGHLELSETMSRQSPEEISIQVFNGLKRSNEVVTATKGKQVRERSDIEQAVAWEKLFERCEFINSPQMRQEAGVRKLHL</sequence>
<reference evidence="5" key="1">
    <citation type="journal article" date="2017" name="Genome Biol.">
        <title>Comparative genomics reveals high biological diversity and specific adaptations in the industrially and medically important fungal genus Aspergillus.</title>
        <authorList>
            <person name="de Vries R.P."/>
            <person name="Riley R."/>
            <person name="Wiebenga A."/>
            <person name="Aguilar-Osorio G."/>
            <person name="Amillis S."/>
            <person name="Uchima C.A."/>
            <person name="Anderluh G."/>
            <person name="Asadollahi M."/>
            <person name="Askin M."/>
            <person name="Barry K."/>
            <person name="Battaglia E."/>
            <person name="Bayram O."/>
            <person name="Benocci T."/>
            <person name="Braus-Stromeyer S.A."/>
            <person name="Caldana C."/>
            <person name="Canovas D."/>
            <person name="Cerqueira G.C."/>
            <person name="Chen F."/>
            <person name="Chen W."/>
            <person name="Choi C."/>
            <person name="Clum A."/>
            <person name="Dos Santos R.A."/>
            <person name="Damasio A.R."/>
            <person name="Diallinas G."/>
            <person name="Emri T."/>
            <person name="Fekete E."/>
            <person name="Flipphi M."/>
            <person name="Freyberg S."/>
            <person name="Gallo A."/>
            <person name="Gournas C."/>
            <person name="Habgood R."/>
            <person name="Hainaut M."/>
            <person name="Harispe M.L."/>
            <person name="Henrissat B."/>
            <person name="Hilden K.S."/>
            <person name="Hope R."/>
            <person name="Hossain A."/>
            <person name="Karabika E."/>
            <person name="Karaffa L."/>
            <person name="Karanyi Z."/>
            <person name="Krasevec N."/>
            <person name="Kuo A."/>
            <person name="Kusch H."/>
            <person name="LaButti K."/>
            <person name="Lagendijk E.L."/>
            <person name="Lapidus A."/>
            <person name="Levasseur A."/>
            <person name="Lindquist E."/>
            <person name="Lipzen A."/>
            <person name="Logrieco A.F."/>
            <person name="MacCabe A."/>
            <person name="Maekelae M.R."/>
            <person name="Malavazi I."/>
            <person name="Melin P."/>
            <person name="Meyer V."/>
            <person name="Mielnichuk N."/>
            <person name="Miskei M."/>
            <person name="Molnar A.P."/>
            <person name="Mule G."/>
            <person name="Ngan C.Y."/>
            <person name="Orejas M."/>
            <person name="Orosz E."/>
            <person name="Ouedraogo J.P."/>
            <person name="Overkamp K.M."/>
            <person name="Park H.-S."/>
            <person name="Perrone G."/>
            <person name="Piumi F."/>
            <person name="Punt P.J."/>
            <person name="Ram A.F."/>
            <person name="Ramon A."/>
            <person name="Rauscher S."/>
            <person name="Record E."/>
            <person name="Riano-Pachon D.M."/>
            <person name="Robert V."/>
            <person name="Roehrig J."/>
            <person name="Ruller R."/>
            <person name="Salamov A."/>
            <person name="Salih N.S."/>
            <person name="Samson R.A."/>
            <person name="Sandor E."/>
            <person name="Sanguinetti M."/>
            <person name="Schuetze T."/>
            <person name="Sepcic K."/>
            <person name="Shelest E."/>
            <person name="Sherlock G."/>
            <person name="Sophianopoulou V."/>
            <person name="Squina F.M."/>
            <person name="Sun H."/>
            <person name="Susca A."/>
            <person name="Todd R.B."/>
            <person name="Tsang A."/>
            <person name="Unkles S.E."/>
            <person name="van de Wiele N."/>
            <person name="van Rossen-Uffink D."/>
            <person name="Oliveira J.V."/>
            <person name="Vesth T.C."/>
            <person name="Visser J."/>
            <person name="Yu J.-H."/>
            <person name="Zhou M."/>
            <person name="Andersen M.R."/>
            <person name="Archer D.B."/>
            <person name="Baker S.E."/>
            <person name="Benoit I."/>
            <person name="Brakhage A.A."/>
            <person name="Braus G.H."/>
            <person name="Fischer R."/>
            <person name="Frisvad J.C."/>
            <person name="Goldman G.H."/>
            <person name="Houbraken J."/>
            <person name="Oakley B."/>
            <person name="Pocsi I."/>
            <person name="Scazzocchio C."/>
            <person name="Seiboth B."/>
            <person name="vanKuyk P.A."/>
            <person name="Wortman J."/>
            <person name="Dyer P.S."/>
            <person name="Grigoriev I.V."/>
        </authorList>
    </citation>
    <scope>NUCLEOTIDE SEQUENCE [LARGE SCALE GENOMIC DNA]</scope>
    <source>
        <strain evidence="5">CBS 506.65</strain>
    </source>
</reference>